<proteinExistence type="predicted"/>
<keyword evidence="2" id="KW-1185">Reference proteome</keyword>
<gene>
    <name evidence="1" type="ORF">B5P24_06645</name>
</gene>
<comment type="caution">
    <text evidence="1">The sequence shown here is derived from an EMBL/GenBank/DDBJ whole genome shotgun (WGS) entry which is preliminary data.</text>
</comment>
<dbReference type="Proteomes" id="UP000215316">
    <property type="component" value="Unassembled WGS sequence"/>
</dbReference>
<organism evidence="1 2">
    <name type="scientific">Clavibacter tessellarius</name>
    <dbReference type="NCBI Taxonomy" id="31965"/>
    <lineage>
        <taxon>Bacteria</taxon>
        <taxon>Bacillati</taxon>
        <taxon>Actinomycetota</taxon>
        <taxon>Actinomycetes</taxon>
        <taxon>Micrococcales</taxon>
        <taxon>Microbacteriaceae</taxon>
        <taxon>Clavibacter</taxon>
    </lineage>
</organism>
<dbReference type="AlphaFoldDB" id="A0A225CG27"/>
<dbReference type="RefSeq" id="WP_094127416.1">
    <property type="nucleotide sequence ID" value="NZ_CP040788.1"/>
</dbReference>
<dbReference type="EMBL" id="MZMQ01000001">
    <property type="protein sequence ID" value="OQJ62695.1"/>
    <property type="molecule type" value="Genomic_DNA"/>
</dbReference>
<evidence type="ECO:0000313" key="2">
    <source>
        <dbReference type="Proteomes" id="UP000215316"/>
    </source>
</evidence>
<dbReference type="OrthoDB" id="5118830at2"/>
<sequence length="77" mass="8791">MTNAEIMELFLKTFASPDDAGLFLDFEGVDNYNWTVPRVETEDALEEVSPDLEDSQRDRLVAELNDINPAWARKSDL</sequence>
<evidence type="ECO:0000313" key="1">
    <source>
        <dbReference type="EMBL" id="OQJ62695.1"/>
    </source>
</evidence>
<name>A0A225CG27_9MICO</name>
<protein>
    <submittedName>
        <fullName evidence="1">Uncharacterized protein</fullName>
    </submittedName>
</protein>
<reference evidence="1" key="1">
    <citation type="submission" date="2017-08" db="EMBL/GenBank/DDBJ databases">
        <title>Genomes of multiple Clavibacter strains from different subspecies.</title>
        <authorList>
            <person name="Yuan X.-K."/>
            <person name="Li X.-S."/>
            <person name="Nie J."/>
            <person name="De Boer S.H."/>
        </authorList>
    </citation>
    <scope>NUCLEOTIDE SEQUENCE [LARGE SCALE GENOMIC DNA]</scope>
    <source>
        <strain evidence="1">ATCC 33566</strain>
    </source>
</reference>
<accession>A0A225CG27</accession>